<evidence type="ECO:0000256" key="5">
    <source>
        <dbReference type="ARBA" id="ARBA00034489"/>
    </source>
</evidence>
<proteinExistence type="inferred from homology"/>
<evidence type="ECO:0000313" key="9">
    <source>
        <dbReference type="EMBL" id="KAK3096450.1"/>
    </source>
</evidence>
<protein>
    <recommendedName>
        <fullName evidence="1">tRNA-uridine aminocarboxypropyltransferase</fullName>
        <ecNumber evidence="1">2.5.1.25</ecNumber>
    </recommendedName>
</protein>
<organism evidence="9 10">
    <name type="scientific">Pinctada imbricata</name>
    <name type="common">Atlantic pearl-oyster</name>
    <name type="synonym">Pinctada martensii</name>
    <dbReference type="NCBI Taxonomy" id="66713"/>
    <lineage>
        <taxon>Eukaryota</taxon>
        <taxon>Metazoa</taxon>
        <taxon>Spiralia</taxon>
        <taxon>Lophotrochozoa</taxon>
        <taxon>Mollusca</taxon>
        <taxon>Bivalvia</taxon>
        <taxon>Autobranchia</taxon>
        <taxon>Pteriomorphia</taxon>
        <taxon>Pterioida</taxon>
        <taxon>Pterioidea</taxon>
        <taxon>Pteriidae</taxon>
        <taxon>Pinctada</taxon>
    </lineage>
</organism>
<dbReference type="InterPro" id="IPR005636">
    <property type="entry name" value="DTW"/>
</dbReference>
<dbReference type="GO" id="GO:0008033">
    <property type="term" value="P:tRNA processing"/>
    <property type="evidence" value="ECO:0007669"/>
    <property type="project" value="UniProtKB-KW"/>
</dbReference>
<evidence type="ECO:0000256" key="7">
    <source>
        <dbReference type="SAM" id="MobiDB-lite"/>
    </source>
</evidence>
<dbReference type="EC" id="2.5.1.25" evidence="1"/>
<comment type="caution">
    <text evidence="9">The sequence shown here is derived from an EMBL/GenBank/DDBJ whole genome shotgun (WGS) entry which is preliminary data.</text>
</comment>
<dbReference type="EMBL" id="VSWD01000007">
    <property type="protein sequence ID" value="KAK3096450.1"/>
    <property type="molecule type" value="Genomic_DNA"/>
</dbReference>
<evidence type="ECO:0000256" key="6">
    <source>
        <dbReference type="ARBA" id="ARBA00048718"/>
    </source>
</evidence>
<dbReference type="AlphaFoldDB" id="A0AA89C681"/>
<dbReference type="Pfam" id="PF03942">
    <property type="entry name" value="DTW"/>
    <property type="match status" value="1"/>
</dbReference>
<evidence type="ECO:0000256" key="2">
    <source>
        <dbReference type="ARBA" id="ARBA00022679"/>
    </source>
</evidence>
<accession>A0AA89C681</accession>
<gene>
    <name evidence="9" type="ORF">FSP39_000280</name>
</gene>
<keyword evidence="10" id="KW-1185">Reference proteome</keyword>
<feature type="region of interest" description="Disordered" evidence="7">
    <location>
        <begin position="253"/>
        <end position="273"/>
    </location>
</feature>
<name>A0AA89C681_PINIB</name>
<dbReference type="GO" id="GO:0016432">
    <property type="term" value="F:tRNA-uridine aminocarboxypropyltransferase activity"/>
    <property type="evidence" value="ECO:0007669"/>
    <property type="project" value="UniProtKB-EC"/>
</dbReference>
<evidence type="ECO:0000256" key="3">
    <source>
        <dbReference type="ARBA" id="ARBA00022691"/>
    </source>
</evidence>
<feature type="domain" description="DTW" evidence="8">
    <location>
        <begin position="36"/>
        <end position="226"/>
    </location>
</feature>
<evidence type="ECO:0000313" key="10">
    <source>
        <dbReference type="Proteomes" id="UP001186944"/>
    </source>
</evidence>
<dbReference type="PANTHER" id="PTHR21392:SF0">
    <property type="entry name" value="TRNA-URIDINE AMINOCARBOXYPROPYLTRANSFERASE 2"/>
    <property type="match status" value="1"/>
</dbReference>
<reference evidence="9" key="1">
    <citation type="submission" date="2019-08" db="EMBL/GenBank/DDBJ databases">
        <title>The improved chromosome-level genome for the pearl oyster Pinctada fucata martensii using PacBio sequencing and Hi-C.</title>
        <authorList>
            <person name="Zheng Z."/>
        </authorList>
    </citation>
    <scope>NUCLEOTIDE SEQUENCE</scope>
    <source>
        <strain evidence="9">ZZ-2019</strain>
        <tissue evidence="9">Adductor muscle</tissue>
    </source>
</reference>
<keyword evidence="2" id="KW-0808">Transferase</keyword>
<dbReference type="InterPro" id="IPR039262">
    <property type="entry name" value="DTWD2/TAPT"/>
</dbReference>
<comment type="similarity">
    <text evidence="5">Belongs to the TDD superfamily. DTWD2 family.</text>
</comment>
<dbReference type="Proteomes" id="UP001186944">
    <property type="component" value="Unassembled WGS sequence"/>
</dbReference>
<feature type="compositionally biased region" description="Basic and acidic residues" evidence="7">
    <location>
        <begin position="253"/>
        <end position="268"/>
    </location>
</feature>
<comment type="catalytic activity">
    <reaction evidence="6">
        <text>a uridine in tRNA + S-adenosyl-L-methionine = a 3-[(3S)-3-amino-3-carboxypropyl]uridine in tRNA + S-methyl-5'-thioadenosine + H(+)</text>
        <dbReference type="Rhea" id="RHEA:62432"/>
        <dbReference type="Rhea" id="RHEA-COMP:13339"/>
        <dbReference type="Rhea" id="RHEA-COMP:16092"/>
        <dbReference type="ChEBI" id="CHEBI:15378"/>
        <dbReference type="ChEBI" id="CHEBI:17509"/>
        <dbReference type="ChEBI" id="CHEBI:59789"/>
        <dbReference type="ChEBI" id="CHEBI:65315"/>
        <dbReference type="ChEBI" id="CHEBI:82930"/>
        <dbReference type="EC" id="2.5.1.25"/>
    </reaction>
</comment>
<keyword evidence="3" id="KW-0949">S-adenosyl-L-methionine</keyword>
<dbReference type="SMART" id="SM01144">
    <property type="entry name" value="DTW"/>
    <property type="match status" value="1"/>
</dbReference>
<evidence type="ECO:0000256" key="1">
    <source>
        <dbReference type="ARBA" id="ARBA00012386"/>
    </source>
</evidence>
<dbReference type="PANTHER" id="PTHR21392">
    <property type="entry name" value="TRNA-URIDINE AMINOCARBOXYPROPYLTRANSFERASE 2"/>
    <property type="match status" value="1"/>
</dbReference>
<sequence>MDVVIFEILPFGKYLTVMAPMTVCWCPFLPSDHLIVLYIRPMTVCWCPFLPSDRLPVSTTVYILQHPFEESRNLRTAPMLMESLPPGKCHIIKGKKFPQHRYTELASILQDPMTLLLYPDPEAVNITDVPPPRGDNSYNLVLLDGTWAQAKNMYLSNDIFKLPQKVRIEHSSKSKYVIRTQPDDGSLSTLECAAVALSVLEGQPSYIQILTRPLEALCDFQIQYGACKHDSKVFKIENGLWHKRLPRKLLKRMEEKKKQDNSPHPDKEYMDEELCVDPVTNKTLYNDEEQCKHNLSKNSEDEILHKNS</sequence>
<evidence type="ECO:0000256" key="4">
    <source>
        <dbReference type="ARBA" id="ARBA00022694"/>
    </source>
</evidence>
<evidence type="ECO:0000259" key="8">
    <source>
        <dbReference type="SMART" id="SM01144"/>
    </source>
</evidence>
<keyword evidence="4" id="KW-0819">tRNA processing</keyword>